<sequence>MIYILQLAAKVKESFDNKSILLRKIAGYTAAFGLGYG</sequence>
<protein>
    <submittedName>
        <fullName evidence="1">Uncharacterized protein</fullName>
    </submittedName>
</protein>
<proteinExistence type="predicted"/>
<comment type="caution">
    <text evidence="1">The sequence shown here is derived from an EMBL/GenBank/DDBJ whole genome shotgun (WGS) entry which is preliminary data.</text>
</comment>
<evidence type="ECO:0000313" key="2">
    <source>
        <dbReference type="Proteomes" id="UP000004095"/>
    </source>
</evidence>
<reference evidence="1 2" key="1">
    <citation type="submission" date="2007-01" db="EMBL/GenBank/DDBJ databases">
        <authorList>
            <person name="Haygood M."/>
            <person name="Podell S."/>
            <person name="Anderson C."/>
            <person name="Hopkinson B."/>
            <person name="Roe K."/>
            <person name="Barbeau K."/>
            <person name="Gaasterland T."/>
            <person name="Ferriera S."/>
            <person name="Johnson J."/>
            <person name="Kravitz S."/>
            <person name="Beeson K."/>
            <person name="Sutton G."/>
            <person name="Rogers Y.-H."/>
            <person name="Friedman R."/>
            <person name="Frazier M."/>
            <person name="Venter J.C."/>
        </authorList>
    </citation>
    <scope>NUCLEOTIDE SEQUENCE [LARGE SCALE GENOMIC DNA]</scope>
    <source>
        <strain evidence="1 2">ATCC 23134</strain>
    </source>
</reference>
<evidence type="ECO:0000313" key="1">
    <source>
        <dbReference type="EMBL" id="EAY24597.1"/>
    </source>
</evidence>
<gene>
    <name evidence="1" type="ORF">M23134_07708</name>
</gene>
<dbReference type="Proteomes" id="UP000004095">
    <property type="component" value="Unassembled WGS sequence"/>
</dbReference>
<accession>A1ZYC4</accession>
<dbReference type="EMBL" id="AAWS01000065">
    <property type="protein sequence ID" value="EAY24597.1"/>
    <property type="molecule type" value="Genomic_DNA"/>
</dbReference>
<keyword evidence="2" id="KW-1185">Reference proteome</keyword>
<name>A1ZYC4_MICM2</name>
<dbReference type="AlphaFoldDB" id="A1ZYC4"/>
<organism evidence="1 2">
    <name type="scientific">Microscilla marina ATCC 23134</name>
    <dbReference type="NCBI Taxonomy" id="313606"/>
    <lineage>
        <taxon>Bacteria</taxon>
        <taxon>Pseudomonadati</taxon>
        <taxon>Bacteroidota</taxon>
        <taxon>Cytophagia</taxon>
        <taxon>Cytophagales</taxon>
        <taxon>Microscillaceae</taxon>
        <taxon>Microscilla</taxon>
    </lineage>
</organism>